<dbReference type="Pfam" id="PF02746">
    <property type="entry name" value="MR_MLE_N"/>
    <property type="match status" value="1"/>
</dbReference>
<evidence type="ECO:0000313" key="5">
    <source>
        <dbReference type="EMBL" id="GLV53398.1"/>
    </source>
</evidence>
<keyword evidence="6" id="KW-1185">Reference proteome</keyword>
<evidence type="ECO:0000256" key="2">
    <source>
        <dbReference type="ARBA" id="ARBA00022723"/>
    </source>
</evidence>
<dbReference type="RefSeq" id="WP_338246978.1">
    <property type="nucleotide sequence ID" value="NZ_BSRI01000001.1"/>
</dbReference>
<protein>
    <submittedName>
        <fullName evidence="5">Mandelate racemase</fullName>
    </submittedName>
</protein>
<name>A0ABQ6FH98_9CHLR</name>
<dbReference type="SFLD" id="SFLDG00179">
    <property type="entry name" value="mandelate_racemase"/>
    <property type="match status" value="1"/>
</dbReference>
<dbReference type="InterPro" id="IPR013341">
    <property type="entry name" value="Mandelate_racemase_N_dom"/>
</dbReference>
<accession>A0ABQ6FH98</accession>
<reference evidence="5 6" key="1">
    <citation type="submission" date="2023-02" db="EMBL/GenBank/DDBJ databases">
        <title>Dictyobacter halimunensis sp. nov., a new member of the class Ktedonobacteria from forest soil in a geothermal area.</title>
        <authorList>
            <person name="Rachmania M.K."/>
            <person name="Ningsih F."/>
            <person name="Sakai Y."/>
            <person name="Yabe S."/>
            <person name="Yokota A."/>
            <person name="Sjamsuridzal W."/>
        </authorList>
    </citation>
    <scope>NUCLEOTIDE SEQUENCE [LARGE SCALE GENOMIC DNA]</scope>
    <source>
        <strain evidence="5 6">S3.2.2.5</strain>
    </source>
</reference>
<dbReference type="SUPFAM" id="SSF54826">
    <property type="entry name" value="Enolase N-terminal domain-like"/>
    <property type="match status" value="1"/>
</dbReference>
<comment type="caution">
    <text evidence="5">The sequence shown here is derived from an EMBL/GenBank/DDBJ whole genome shotgun (WGS) entry which is preliminary data.</text>
</comment>
<dbReference type="PANTHER" id="PTHR13794">
    <property type="entry name" value="ENOLASE SUPERFAMILY, MANDELATE RACEMASE"/>
    <property type="match status" value="1"/>
</dbReference>
<dbReference type="PANTHER" id="PTHR13794:SF58">
    <property type="entry name" value="MITOCHONDRIAL ENOLASE SUPERFAMILY MEMBER 1"/>
    <property type="match status" value="1"/>
</dbReference>
<dbReference type="SMART" id="SM00922">
    <property type="entry name" value="MR_MLE"/>
    <property type="match status" value="1"/>
</dbReference>
<dbReference type="InterPro" id="IPR046945">
    <property type="entry name" value="RHMD-like"/>
</dbReference>
<dbReference type="InterPro" id="IPR029017">
    <property type="entry name" value="Enolase-like_N"/>
</dbReference>
<keyword evidence="2" id="KW-0479">Metal-binding</keyword>
<evidence type="ECO:0000256" key="1">
    <source>
        <dbReference type="ARBA" id="ARBA00001946"/>
    </source>
</evidence>
<dbReference type="SFLD" id="SFLDS00001">
    <property type="entry name" value="Enolase"/>
    <property type="match status" value="1"/>
</dbReference>
<keyword evidence="3" id="KW-0460">Magnesium</keyword>
<proteinExistence type="predicted"/>
<evidence type="ECO:0000259" key="4">
    <source>
        <dbReference type="SMART" id="SM00922"/>
    </source>
</evidence>
<evidence type="ECO:0000256" key="3">
    <source>
        <dbReference type="ARBA" id="ARBA00022842"/>
    </source>
</evidence>
<dbReference type="CDD" id="cd03316">
    <property type="entry name" value="MR_like"/>
    <property type="match status" value="1"/>
</dbReference>
<dbReference type="Pfam" id="PF13378">
    <property type="entry name" value="MR_MLE_C"/>
    <property type="match status" value="1"/>
</dbReference>
<dbReference type="EMBL" id="BSRI01000001">
    <property type="protein sequence ID" value="GLV53398.1"/>
    <property type="molecule type" value="Genomic_DNA"/>
</dbReference>
<evidence type="ECO:0000313" key="6">
    <source>
        <dbReference type="Proteomes" id="UP001344906"/>
    </source>
</evidence>
<dbReference type="SUPFAM" id="SSF51604">
    <property type="entry name" value="Enolase C-terminal domain-like"/>
    <property type="match status" value="1"/>
</dbReference>
<dbReference type="InterPro" id="IPR029065">
    <property type="entry name" value="Enolase_C-like"/>
</dbReference>
<dbReference type="Proteomes" id="UP001344906">
    <property type="component" value="Unassembled WGS sequence"/>
</dbReference>
<gene>
    <name evidence="5" type="ORF">KDH_02530</name>
</gene>
<dbReference type="InterPro" id="IPR036849">
    <property type="entry name" value="Enolase-like_C_sf"/>
</dbReference>
<sequence length="378" mass="41264">MKIADIEAIPLRLPDVDDVRCDGTQDALIIRVHTDVGLIGLGEADSSPTVAKAIVDAPASHMLARGLRTILIGQDPFDVQMLWHKMVEGTIYFGRSGTALQAIAGVDMALWDIVGQAAGQPVSKFLDGSYRDRVRVYVSMIMPETPEEVHEQVGQLVAQGYTAIKLGWGPLGRVSDDLDVALVQAAREAAGSRDLMLDIGLVWDSTQAIKMARRFEPFDLFWLEGPLPPDDLAGYARLADRVDVRIAAGEQETTYQGFINLIEKGHVNVVQPDLARSGGLTPTVRLAQYAYDHNVLCIPHAFSTGILVAASLYYVASMPHGKPAEFTVSESSIARDLLTKPFQLEKDGTVRVPQAPGLGVQLNEEILRRYAQVQVRDL</sequence>
<feature type="domain" description="Mandelate racemase/muconate lactonizing enzyme C-terminal" evidence="4">
    <location>
        <begin position="146"/>
        <end position="245"/>
    </location>
</feature>
<dbReference type="InterPro" id="IPR013342">
    <property type="entry name" value="Mandelate_racemase_C"/>
</dbReference>
<organism evidence="5 6">
    <name type="scientific">Dictyobacter halimunensis</name>
    <dbReference type="NCBI Taxonomy" id="3026934"/>
    <lineage>
        <taxon>Bacteria</taxon>
        <taxon>Bacillati</taxon>
        <taxon>Chloroflexota</taxon>
        <taxon>Ktedonobacteria</taxon>
        <taxon>Ktedonobacterales</taxon>
        <taxon>Dictyobacteraceae</taxon>
        <taxon>Dictyobacter</taxon>
    </lineage>
</organism>
<comment type="cofactor">
    <cofactor evidence="1">
        <name>Mg(2+)</name>
        <dbReference type="ChEBI" id="CHEBI:18420"/>
    </cofactor>
</comment>
<dbReference type="Gene3D" id="3.30.390.10">
    <property type="entry name" value="Enolase-like, N-terminal domain"/>
    <property type="match status" value="1"/>
</dbReference>
<dbReference type="Gene3D" id="3.20.20.120">
    <property type="entry name" value="Enolase-like C-terminal domain"/>
    <property type="match status" value="1"/>
</dbReference>